<sequence>MLLVLAGMQSAQALNAGDIAFTAFNGDAENFAFVSWVDIASGTTISFTDNEWLSASNTLSTTEGTLIWTALNSISVGTVVSITTDSKGQKQASSGSVSTDTKFDLNVTAESLYAFQGSAAAPSFLTGLTTYLAPTPPATLTPGVNLLALPTSTDFSEYTGARSGKSLVELRSAVNNSTNWTGNIGGDGATVHPLATVFAPVPEAGSAAMLLSGLSLLGFMVKRRKTLA</sequence>
<comment type="caution">
    <text evidence="2">The sequence shown here is derived from an EMBL/GenBank/DDBJ whole genome shotgun (WGS) entry which is preliminary data.</text>
</comment>
<dbReference type="EMBL" id="JBEWZI010000028">
    <property type="protein sequence ID" value="MET7016092.1"/>
    <property type="molecule type" value="Genomic_DNA"/>
</dbReference>
<evidence type="ECO:0000259" key="1">
    <source>
        <dbReference type="Pfam" id="PF07589"/>
    </source>
</evidence>
<reference evidence="2 3" key="1">
    <citation type="submission" date="2024-07" db="EMBL/GenBank/DDBJ databases">
        <title>Uliginosibacterium flavum JJ3220;KACC:17644.</title>
        <authorList>
            <person name="Kim M.K."/>
        </authorList>
    </citation>
    <scope>NUCLEOTIDE SEQUENCE [LARGE SCALE GENOMIC DNA]</scope>
    <source>
        <strain evidence="2 3">KACC:17644</strain>
    </source>
</reference>
<dbReference type="RefSeq" id="WP_354602550.1">
    <property type="nucleotide sequence ID" value="NZ_JBEWZI010000028.1"/>
</dbReference>
<organism evidence="2 3">
    <name type="scientific">Uliginosibacterium flavum</name>
    <dbReference type="NCBI Taxonomy" id="1396831"/>
    <lineage>
        <taxon>Bacteria</taxon>
        <taxon>Pseudomonadati</taxon>
        <taxon>Pseudomonadota</taxon>
        <taxon>Betaproteobacteria</taxon>
        <taxon>Rhodocyclales</taxon>
        <taxon>Zoogloeaceae</taxon>
        <taxon>Uliginosibacterium</taxon>
    </lineage>
</organism>
<feature type="domain" description="Ice-binding protein C-terminal" evidence="1">
    <location>
        <begin position="200"/>
        <end position="224"/>
    </location>
</feature>
<dbReference type="Proteomes" id="UP001549691">
    <property type="component" value="Unassembled WGS sequence"/>
</dbReference>
<protein>
    <submittedName>
        <fullName evidence="2">PEP-CTERM sorting domain-containing protein</fullName>
    </submittedName>
</protein>
<evidence type="ECO:0000313" key="3">
    <source>
        <dbReference type="Proteomes" id="UP001549691"/>
    </source>
</evidence>
<keyword evidence="3" id="KW-1185">Reference proteome</keyword>
<gene>
    <name evidence="2" type="ORF">ABXR19_18045</name>
</gene>
<dbReference type="InterPro" id="IPR013424">
    <property type="entry name" value="Ice-binding_C"/>
</dbReference>
<name>A0ABV2TSU7_9RHOO</name>
<proteinExistence type="predicted"/>
<evidence type="ECO:0000313" key="2">
    <source>
        <dbReference type="EMBL" id="MET7016092.1"/>
    </source>
</evidence>
<dbReference type="Pfam" id="PF07589">
    <property type="entry name" value="PEP-CTERM"/>
    <property type="match status" value="1"/>
</dbReference>
<accession>A0ABV2TSU7</accession>